<protein>
    <submittedName>
        <fullName evidence="3">Uncharacterized protein</fullName>
    </submittedName>
</protein>
<dbReference type="RefSeq" id="WP_210090211.1">
    <property type="nucleotide sequence ID" value="NZ_JAGGKG010000017.1"/>
</dbReference>
<sequence length="106" mass="12154">MRKGRIIFWTAISLAAIGLLSTFIDKNGINWMRLLPPLIVIGGVWLLYKFPPNKFKQRKTPKVKPSARTMAKVANQSRPSGDRRKHYPFQVIEGQKGKDGDHPKYH</sequence>
<feature type="compositionally biased region" description="Basic and acidic residues" evidence="1">
    <location>
        <begin position="95"/>
        <end position="106"/>
    </location>
</feature>
<feature type="transmembrane region" description="Helical" evidence="2">
    <location>
        <begin position="30"/>
        <end position="48"/>
    </location>
</feature>
<evidence type="ECO:0000313" key="4">
    <source>
        <dbReference type="Proteomes" id="UP001519272"/>
    </source>
</evidence>
<evidence type="ECO:0000313" key="3">
    <source>
        <dbReference type="EMBL" id="MBP1906610.1"/>
    </source>
</evidence>
<organism evidence="3 4">
    <name type="scientific">Paenibacillus turicensis</name>
    <dbReference type="NCBI Taxonomy" id="160487"/>
    <lineage>
        <taxon>Bacteria</taxon>
        <taxon>Bacillati</taxon>
        <taxon>Bacillota</taxon>
        <taxon>Bacilli</taxon>
        <taxon>Bacillales</taxon>
        <taxon>Paenibacillaceae</taxon>
        <taxon>Paenibacillus</taxon>
    </lineage>
</organism>
<accession>A0ABS4FVR3</accession>
<gene>
    <name evidence="3" type="ORF">J2Z32_003274</name>
</gene>
<keyword evidence="2" id="KW-1133">Transmembrane helix</keyword>
<reference evidence="3 4" key="1">
    <citation type="submission" date="2021-03" db="EMBL/GenBank/DDBJ databases">
        <title>Genomic Encyclopedia of Type Strains, Phase IV (KMG-IV): sequencing the most valuable type-strain genomes for metagenomic binning, comparative biology and taxonomic classification.</title>
        <authorList>
            <person name="Goeker M."/>
        </authorList>
    </citation>
    <scope>NUCLEOTIDE SEQUENCE [LARGE SCALE GENOMIC DNA]</scope>
    <source>
        <strain evidence="3 4">DSM 14349</strain>
    </source>
</reference>
<proteinExistence type="predicted"/>
<dbReference type="EMBL" id="JAGGKG010000017">
    <property type="protein sequence ID" value="MBP1906610.1"/>
    <property type="molecule type" value="Genomic_DNA"/>
</dbReference>
<feature type="transmembrane region" description="Helical" evidence="2">
    <location>
        <begin position="7"/>
        <end position="24"/>
    </location>
</feature>
<keyword evidence="2" id="KW-0812">Transmembrane</keyword>
<evidence type="ECO:0000256" key="2">
    <source>
        <dbReference type="SAM" id="Phobius"/>
    </source>
</evidence>
<feature type="region of interest" description="Disordered" evidence="1">
    <location>
        <begin position="56"/>
        <end position="106"/>
    </location>
</feature>
<keyword evidence="2" id="KW-0472">Membrane</keyword>
<keyword evidence="4" id="KW-1185">Reference proteome</keyword>
<dbReference type="Proteomes" id="UP001519272">
    <property type="component" value="Unassembled WGS sequence"/>
</dbReference>
<evidence type="ECO:0000256" key="1">
    <source>
        <dbReference type="SAM" id="MobiDB-lite"/>
    </source>
</evidence>
<name>A0ABS4FVR3_9BACL</name>
<comment type="caution">
    <text evidence="3">The sequence shown here is derived from an EMBL/GenBank/DDBJ whole genome shotgun (WGS) entry which is preliminary data.</text>
</comment>